<evidence type="ECO:0000313" key="3">
    <source>
        <dbReference type="EMBL" id="CDH44874.1"/>
    </source>
</evidence>
<dbReference type="InterPro" id="IPR013762">
    <property type="entry name" value="Integrase-like_cat_sf"/>
</dbReference>
<accession>A0A7U7GB73</accession>
<organism evidence="3 4">
    <name type="scientific">Candidatus Contendobacter odensis Run_B_J11</name>
    <dbReference type="NCBI Taxonomy" id="1400861"/>
    <lineage>
        <taxon>Bacteria</taxon>
        <taxon>Pseudomonadati</taxon>
        <taxon>Pseudomonadota</taxon>
        <taxon>Gammaproteobacteria</taxon>
        <taxon>Candidatus Competibacteraceae</taxon>
        <taxon>Candidatus Contendibacter</taxon>
    </lineage>
</organism>
<gene>
    <name evidence="3" type="ORF">BN874_1970005</name>
</gene>
<sequence>MLEQSEVVALLANLSPRDRLLVLTGLTFGTRISETLSFTFGAVEGRYVHIASAKGSDNVSFEVPARYHADVEALRVLYLDQGREVTASTPLFLSRKGDNKAITRQQASEVITAACARLGIDGKVNSHSARKTFVTRIYAMTGKDIAETKKYSRHKSLANLDYYIGTTDDLSLVARLDWT</sequence>
<name>A0A7U7GB73_9GAMM</name>
<dbReference type="GO" id="GO:0003677">
    <property type="term" value="F:DNA binding"/>
    <property type="evidence" value="ECO:0007669"/>
    <property type="project" value="InterPro"/>
</dbReference>
<evidence type="ECO:0000256" key="1">
    <source>
        <dbReference type="ARBA" id="ARBA00023172"/>
    </source>
</evidence>
<dbReference type="Gene3D" id="1.10.443.10">
    <property type="entry name" value="Intergrase catalytic core"/>
    <property type="match status" value="1"/>
</dbReference>
<dbReference type="EMBL" id="CBTK010000109">
    <property type="protein sequence ID" value="CDH44874.1"/>
    <property type="molecule type" value="Genomic_DNA"/>
</dbReference>
<evidence type="ECO:0000259" key="2">
    <source>
        <dbReference type="PROSITE" id="PS51898"/>
    </source>
</evidence>
<evidence type="ECO:0000313" key="4">
    <source>
        <dbReference type="Proteomes" id="UP000019184"/>
    </source>
</evidence>
<reference evidence="3 4" key="1">
    <citation type="journal article" date="2014" name="ISME J.">
        <title>Candidatus Competibacter-lineage genomes retrieved from metagenomes reveal functional metabolic diversity.</title>
        <authorList>
            <person name="McIlroy S.J."/>
            <person name="Albertsen M."/>
            <person name="Andresen E.K."/>
            <person name="Saunders A.M."/>
            <person name="Kristiansen R."/>
            <person name="Stokholm-Bjerregaard M."/>
            <person name="Nielsen K.L."/>
            <person name="Nielsen P.H."/>
        </authorList>
    </citation>
    <scope>NUCLEOTIDE SEQUENCE [LARGE SCALE GENOMIC DNA]</scope>
    <source>
        <strain evidence="3 4">Run_B_J11</strain>
    </source>
</reference>
<dbReference type="GO" id="GO:0015074">
    <property type="term" value="P:DNA integration"/>
    <property type="evidence" value="ECO:0007669"/>
    <property type="project" value="InterPro"/>
</dbReference>
<dbReference type="PROSITE" id="PS51898">
    <property type="entry name" value="TYR_RECOMBINASE"/>
    <property type="match status" value="1"/>
</dbReference>
<dbReference type="Pfam" id="PF00589">
    <property type="entry name" value="Phage_integrase"/>
    <property type="match status" value="1"/>
</dbReference>
<dbReference type="Proteomes" id="UP000019184">
    <property type="component" value="Unassembled WGS sequence"/>
</dbReference>
<keyword evidence="1" id="KW-0233">DNA recombination</keyword>
<dbReference type="AlphaFoldDB" id="A0A7U7GB73"/>
<dbReference type="InterPro" id="IPR002104">
    <property type="entry name" value="Integrase_catalytic"/>
</dbReference>
<dbReference type="SUPFAM" id="SSF56349">
    <property type="entry name" value="DNA breaking-rejoining enzymes"/>
    <property type="match status" value="1"/>
</dbReference>
<dbReference type="GO" id="GO:0006310">
    <property type="term" value="P:DNA recombination"/>
    <property type="evidence" value="ECO:0007669"/>
    <property type="project" value="UniProtKB-KW"/>
</dbReference>
<dbReference type="InterPro" id="IPR011010">
    <property type="entry name" value="DNA_brk_join_enz"/>
</dbReference>
<dbReference type="RefSeq" id="WP_051497597.1">
    <property type="nucleotide sequence ID" value="NZ_CBTK010000109.1"/>
</dbReference>
<keyword evidence="4" id="KW-1185">Reference proteome</keyword>
<protein>
    <recommendedName>
        <fullName evidence="2">Tyr recombinase domain-containing protein</fullName>
    </recommendedName>
</protein>
<comment type="caution">
    <text evidence="3">The sequence shown here is derived from an EMBL/GenBank/DDBJ whole genome shotgun (WGS) entry which is preliminary data.</text>
</comment>
<proteinExistence type="predicted"/>
<feature type="domain" description="Tyr recombinase" evidence="2">
    <location>
        <begin position="1"/>
        <end position="177"/>
    </location>
</feature>